<accession>Q87A44</accession>
<evidence type="ECO:0000313" key="2">
    <source>
        <dbReference type="EMBL" id="AAO29816.1"/>
    </source>
</evidence>
<dbReference type="KEGG" id="xft:PD_1987"/>
<keyword evidence="1" id="KW-0812">Transmembrane</keyword>
<dbReference type="Proteomes" id="UP000002516">
    <property type="component" value="Chromosome"/>
</dbReference>
<name>Q87A44_XYLFT</name>
<evidence type="ECO:0000313" key="3">
    <source>
        <dbReference type="Proteomes" id="UP000002516"/>
    </source>
</evidence>
<reference evidence="2 3" key="1">
    <citation type="journal article" date="2003" name="J. Bacteriol.">
        <title>Comparative analyses of the complete genome sequences of Pierce's disease and citrus variegated chlorosis strains of Xylella fastidiosa.</title>
        <authorList>
            <person name="Van Sluys M.A."/>
            <person name="de Oliveira M.C."/>
            <person name="Monteiro-Vitorello C.B."/>
            <person name="Miyaki C.Y."/>
            <person name="Furlan L.R."/>
            <person name="Camargo L.E."/>
            <person name="da Silva A.C."/>
            <person name="Moon D.H."/>
            <person name="Takita M.A."/>
            <person name="Lemos E.G."/>
            <person name="Machado M.A."/>
            <person name="Ferro M.I."/>
            <person name="da Silva F.R."/>
            <person name="Goldman M.H."/>
            <person name="Goldman G.H."/>
            <person name="Lemos M.V."/>
            <person name="El-Dorry H."/>
            <person name="Tsai S.M."/>
            <person name="Carrer H."/>
            <person name="Carraro D.M."/>
            <person name="de Oliveira R.C."/>
            <person name="Nunes L.R."/>
            <person name="Siqueira W.J."/>
            <person name="Coutinho L.L."/>
            <person name="Kimura E.T."/>
            <person name="Ferro E.S."/>
            <person name="Harakava R."/>
            <person name="Kuramae E.E."/>
            <person name="Marino C.L."/>
            <person name="Giglioti E."/>
            <person name="Abreu I.L."/>
            <person name="Alves L.M."/>
            <person name="do Amaral A.M."/>
            <person name="Baia G.S."/>
            <person name="Blanco S.R."/>
            <person name="Brito M.S."/>
            <person name="Cannavan F.S."/>
            <person name="Celestino A.V."/>
            <person name="da Cunha A.F."/>
            <person name="Fenille R.C."/>
            <person name="Ferro J.A."/>
            <person name="Formighieri E.F."/>
            <person name="Kishi L.T."/>
            <person name="Leoni S.G."/>
            <person name="Oliveira A.R."/>
            <person name="Rosa V.E.Jr."/>
            <person name="Sassaki F.T."/>
            <person name="Sena J.A."/>
            <person name="de Souza A.A."/>
            <person name="Truffi D."/>
            <person name="Tsukumo F."/>
            <person name="Yanai G.M."/>
            <person name="Zaros L.G."/>
            <person name="Civerolo E.L."/>
            <person name="Simpson A.J."/>
            <person name="Almeida N.F.Jr."/>
            <person name="Setubal J.C."/>
            <person name="Kitajima J.P."/>
        </authorList>
    </citation>
    <scope>NUCLEOTIDE SEQUENCE [LARGE SCALE GENOMIC DNA]</scope>
    <source>
        <strain evidence="3">Temecula1 / ATCC 700964</strain>
    </source>
</reference>
<proteinExistence type="predicted"/>
<protein>
    <submittedName>
        <fullName evidence="2">Uncharacterized protein</fullName>
    </submittedName>
</protein>
<evidence type="ECO:0000256" key="1">
    <source>
        <dbReference type="SAM" id="Phobius"/>
    </source>
</evidence>
<feature type="transmembrane region" description="Helical" evidence="1">
    <location>
        <begin position="38"/>
        <end position="60"/>
    </location>
</feature>
<keyword evidence="1" id="KW-0472">Membrane</keyword>
<gene>
    <name evidence="2" type="ordered locus">PD_1987</name>
</gene>
<dbReference type="AlphaFoldDB" id="Q87A44"/>
<dbReference type="EMBL" id="AE009442">
    <property type="protein sequence ID" value="AAO29816.1"/>
    <property type="molecule type" value="Genomic_DNA"/>
</dbReference>
<sequence>MEAFQSLVAKDIFCCARTLGRSIVCGDEDAVSLIGVRICLTVSSLFIVFPCMMTSLLTVIPCSPHCVQDMAMDSVEFDDELVAIFLH</sequence>
<dbReference type="HOGENOM" id="CLU_2482613_0_0_6"/>
<keyword evidence="3" id="KW-1185">Reference proteome</keyword>
<organism evidence="2 3">
    <name type="scientific">Xylella fastidiosa (strain Temecula1 / ATCC 700964)</name>
    <dbReference type="NCBI Taxonomy" id="183190"/>
    <lineage>
        <taxon>Bacteria</taxon>
        <taxon>Pseudomonadati</taxon>
        <taxon>Pseudomonadota</taxon>
        <taxon>Gammaproteobacteria</taxon>
        <taxon>Lysobacterales</taxon>
        <taxon>Lysobacteraceae</taxon>
        <taxon>Xylella</taxon>
    </lineage>
</organism>
<keyword evidence="1" id="KW-1133">Transmembrane helix</keyword>